<reference evidence="9" key="1">
    <citation type="submission" date="2020-12" db="EMBL/GenBank/DDBJ databases">
        <title>Leucobacter sp. CAS1, isolated from Chromium sludge.</title>
        <authorList>
            <person name="Xu Z."/>
        </authorList>
    </citation>
    <scope>NUCLEOTIDE SEQUENCE</scope>
    <source>
        <strain evidence="9">CSA1</strain>
    </source>
</reference>
<dbReference type="CDD" id="cd17535">
    <property type="entry name" value="REC_NarL-like"/>
    <property type="match status" value="1"/>
</dbReference>
<keyword evidence="2" id="KW-0805">Transcription regulation</keyword>
<evidence type="ECO:0000256" key="4">
    <source>
        <dbReference type="ARBA" id="ARBA00023163"/>
    </source>
</evidence>
<dbReference type="PROSITE" id="PS50043">
    <property type="entry name" value="HTH_LUXR_2"/>
    <property type="match status" value="1"/>
</dbReference>
<dbReference type="SUPFAM" id="SSF52172">
    <property type="entry name" value="CheY-like"/>
    <property type="match status" value="1"/>
</dbReference>
<dbReference type="Proteomes" id="UP000608530">
    <property type="component" value="Unassembled WGS sequence"/>
</dbReference>
<dbReference type="PRINTS" id="PR00038">
    <property type="entry name" value="HTHLUXR"/>
</dbReference>
<dbReference type="CDD" id="cd06170">
    <property type="entry name" value="LuxR_C_like"/>
    <property type="match status" value="1"/>
</dbReference>
<evidence type="ECO:0000313" key="10">
    <source>
        <dbReference type="Proteomes" id="UP000608530"/>
    </source>
</evidence>
<feature type="region of interest" description="Disordered" evidence="6">
    <location>
        <begin position="139"/>
        <end position="201"/>
    </location>
</feature>
<dbReference type="AlphaFoldDB" id="A0A934Q5C9"/>
<name>A0A934Q5C9_9MICO</name>
<dbReference type="SMART" id="SM00421">
    <property type="entry name" value="HTH_LUXR"/>
    <property type="match status" value="1"/>
</dbReference>
<dbReference type="PROSITE" id="PS50110">
    <property type="entry name" value="RESPONSE_REGULATORY"/>
    <property type="match status" value="1"/>
</dbReference>
<dbReference type="EMBL" id="JAEHOH010000007">
    <property type="protein sequence ID" value="MBK0418634.1"/>
    <property type="molecule type" value="Genomic_DNA"/>
</dbReference>
<proteinExistence type="predicted"/>
<evidence type="ECO:0000256" key="1">
    <source>
        <dbReference type="ARBA" id="ARBA00022553"/>
    </source>
</evidence>
<dbReference type="InterPro" id="IPR036388">
    <property type="entry name" value="WH-like_DNA-bd_sf"/>
</dbReference>
<keyword evidence="1 5" id="KW-0597">Phosphoprotein</keyword>
<evidence type="ECO:0000313" key="9">
    <source>
        <dbReference type="EMBL" id="MBK0418634.1"/>
    </source>
</evidence>
<dbReference type="InterPro" id="IPR001789">
    <property type="entry name" value="Sig_transdc_resp-reg_receiver"/>
</dbReference>
<dbReference type="SMART" id="SM00448">
    <property type="entry name" value="REC"/>
    <property type="match status" value="1"/>
</dbReference>
<feature type="compositionally biased region" description="Gly residues" evidence="6">
    <location>
        <begin position="166"/>
        <end position="183"/>
    </location>
</feature>
<dbReference type="InterPro" id="IPR039420">
    <property type="entry name" value="WalR-like"/>
</dbReference>
<evidence type="ECO:0000256" key="5">
    <source>
        <dbReference type="PROSITE-ProRule" id="PRU00169"/>
    </source>
</evidence>
<dbReference type="GO" id="GO:0000160">
    <property type="term" value="P:phosphorelay signal transduction system"/>
    <property type="evidence" value="ECO:0007669"/>
    <property type="project" value="InterPro"/>
</dbReference>
<evidence type="ECO:0000256" key="2">
    <source>
        <dbReference type="ARBA" id="ARBA00023015"/>
    </source>
</evidence>
<evidence type="ECO:0000259" key="7">
    <source>
        <dbReference type="PROSITE" id="PS50043"/>
    </source>
</evidence>
<dbReference type="GO" id="GO:0006355">
    <property type="term" value="P:regulation of DNA-templated transcription"/>
    <property type="evidence" value="ECO:0007669"/>
    <property type="project" value="InterPro"/>
</dbReference>
<dbReference type="InterPro" id="IPR011006">
    <property type="entry name" value="CheY-like_superfamily"/>
</dbReference>
<feature type="domain" description="HTH luxR-type" evidence="7">
    <location>
        <begin position="209"/>
        <end position="274"/>
    </location>
</feature>
<evidence type="ECO:0000259" key="8">
    <source>
        <dbReference type="PROSITE" id="PS50110"/>
    </source>
</evidence>
<evidence type="ECO:0000256" key="3">
    <source>
        <dbReference type="ARBA" id="ARBA00023125"/>
    </source>
</evidence>
<organism evidence="9 10">
    <name type="scientific">Leucobacter chromiisoli</name>
    <dbReference type="NCBI Taxonomy" id="2796471"/>
    <lineage>
        <taxon>Bacteria</taxon>
        <taxon>Bacillati</taxon>
        <taxon>Actinomycetota</taxon>
        <taxon>Actinomycetes</taxon>
        <taxon>Micrococcales</taxon>
        <taxon>Microbacteriaceae</taxon>
        <taxon>Leucobacter</taxon>
    </lineage>
</organism>
<gene>
    <name evidence="9" type="ORF">JD276_06250</name>
</gene>
<dbReference type="Pfam" id="PF00196">
    <property type="entry name" value="GerE"/>
    <property type="match status" value="1"/>
</dbReference>
<dbReference type="Pfam" id="PF00072">
    <property type="entry name" value="Response_reg"/>
    <property type="match status" value="1"/>
</dbReference>
<dbReference type="PANTHER" id="PTHR43214:SF24">
    <property type="entry name" value="TRANSCRIPTIONAL REGULATORY PROTEIN NARL-RELATED"/>
    <property type="match status" value="1"/>
</dbReference>
<dbReference type="SUPFAM" id="SSF46894">
    <property type="entry name" value="C-terminal effector domain of the bipartite response regulators"/>
    <property type="match status" value="1"/>
</dbReference>
<dbReference type="InterPro" id="IPR058245">
    <property type="entry name" value="NreC/VraR/RcsB-like_REC"/>
</dbReference>
<dbReference type="Gene3D" id="3.40.50.2300">
    <property type="match status" value="1"/>
</dbReference>
<dbReference type="InterPro" id="IPR000792">
    <property type="entry name" value="Tscrpt_reg_LuxR_C"/>
</dbReference>
<keyword evidence="4" id="KW-0804">Transcription</keyword>
<feature type="domain" description="Response regulatory" evidence="8">
    <location>
        <begin position="1"/>
        <end position="117"/>
    </location>
</feature>
<dbReference type="PANTHER" id="PTHR43214">
    <property type="entry name" value="TWO-COMPONENT RESPONSE REGULATOR"/>
    <property type="match status" value="1"/>
</dbReference>
<sequence length="275" mass="28091">MLVDDQELIRTGFRLVLMGERGIEVVAEAGDGAEALAELERLDGACDVVLMDVRMPGMNGIEASAAIARDHPGTRVLVLTTFDLDEYATAAIRAGASGFLLKDARPSELVDAIRRVAGGDAAMAPSVMRRMIEQMRTLESGEGGFPPLDGAAEGDSAATPRPFGSMGMGSAGAGSAGSAGAGSAGAAVSPGAGSAGGGSTGAAVPDACDAEAFTALTERELEVLRLIAEGLNNAEISAKLFLSESTVKTHVGRVLAKLELRDRVHAVIYARTHGL</sequence>
<dbReference type="PROSITE" id="PS00622">
    <property type="entry name" value="HTH_LUXR_1"/>
    <property type="match status" value="1"/>
</dbReference>
<dbReference type="GO" id="GO:0003677">
    <property type="term" value="F:DNA binding"/>
    <property type="evidence" value="ECO:0007669"/>
    <property type="project" value="UniProtKB-KW"/>
</dbReference>
<dbReference type="Gene3D" id="1.10.10.10">
    <property type="entry name" value="Winged helix-like DNA-binding domain superfamily/Winged helix DNA-binding domain"/>
    <property type="match status" value="1"/>
</dbReference>
<dbReference type="InterPro" id="IPR016032">
    <property type="entry name" value="Sig_transdc_resp-reg_C-effctor"/>
</dbReference>
<keyword evidence="10" id="KW-1185">Reference proteome</keyword>
<protein>
    <submittedName>
        <fullName evidence="9">Response regulator transcription factor</fullName>
    </submittedName>
</protein>
<feature type="modified residue" description="4-aspartylphosphate" evidence="5">
    <location>
        <position position="52"/>
    </location>
</feature>
<evidence type="ECO:0000256" key="6">
    <source>
        <dbReference type="SAM" id="MobiDB-lite"/>
    </source>
</evidence>
<comment type="caution">
    <text evidence="9">The sequence shown here is derived from an EMBL/GenBank/DDBJ whole genome shotgun (WGS) entry which is preliminary data.</text>
</comment>
<accession>A0A934Q5C9</accession>
<keyword evidence="3" id="KW-0238">DNA-binding</keyword>